<evidence type="ECO:0000313" key="3">
    <source>
        <dbReference type="Proteomes" id="UP001292079"/>
    </source>
</evidence>
<protein>
    <recommendedName>
        <fullName evidence="4">Myeloid-derived growth factor</fullName>
    </recommendedName>
</protein>
<organism evidence="2 3">
    <name type="scientific">Schistosoma mekongi</name>
    <name type="common">Parasitic worm</name>
    <dbReference type="NCBI Taxonomy" id="38744"/>
    <lineage>
        <taxon>Eukaryota</taxon>
        <taxon>Metazoa</taxon>
        <taxon>Spiralia</taxon>
        <taxon>Lophotrochozoa</taxon>
        <taxon>Platyhelminthes</taxon>
        <taxon>Trematoda</taxon>
        <taxon>Digenea</taxon>
        <taxon>Strigeidida</taxon>
        <taxon>Schistosomatoidea</taxon>
        <taxon>Schistosomatidae</taxon>
        <taxon>Schistosoma</taxon>
    </lineage>
</organism>
<dbReference type="Pfam" id="PF10572">
    <property type="entry name" value="UPF0556"/>
    <property type="match status" value="1"/>
</dbReference>
<gene>
    <name evidence="2" type="ORF">MN116_002592</name>
</gene>
<evidence type="ECO:0000313" key="2">
    <source>
        <dbReference type="EMBL" id="KAK4473450.1"/>
    </source>
</evidence>
<reference evidence="2" key="2">
    <citation type="journal article" date="2023" name="Infect Dis Poverty">
        <title>Chromosome-scale genome of the human blood fluke Schistosoma mekongi and its implications for public health.</title>
        <authorList>
            <person name="Zhou M."/>
            <person name="Xu L."/>
            <person name="Xu D."/>
            <person name="Chen W."/>
            <person name="Khan J."/>
            <person name="Hu Y."/>
            <person name="Huang H."/>
            <person name="Wei H."/>
            <person name="Zhang Y."/>
            <person name="Chusongsang P."/>
            <person name="Tanasarnprasert K."/>
            <person name="Hu X."/>
            <person name="Limpanont Y."/>
            <person name="Lv Z."/>
        </authorList>
    </citation>
    <scope>NUCLEOTIDE SEQUENCE</scope>
    <source>
        <strain evidence="2">LV_2022a</strain>
    </source>
</reference>
<dbReference type="GO" id="GO:0005615">
    <property type="term" value="C:extracellular space"/>
    <property type="evidence" value="ECO:0007669"/>
    <property type="project" value="TreeGrafter"/>
</dbReference>
<proteinExistence type="predicted"/>
<reference evidence="2" key="1">
    <citation type="submission" date="2022-04" db="EMBL/GenBank/DDBJ databases">
        <authorList>
            <person name="Xu L."/>
            <person name="Lv Z."/>
        </authorList>
    </citation>
    <scope>NUCLEOTIDE SEQUENCE</scope>
    <source>
        <strain evidence="2">LV_2022a</strain>
    </source>
</reference>
<evidence type="ECO:0008006" key="4">
    <source>
        <dbReference type="Google" id="ProtNLM"/>
    </source>
</evidence>
<dbReference type="PANTHER" id="PTHR31230">
    <property type="entry name" value="MYELOID-DERIVED GROWTH FACTOR MYDGF"/>
    <property type="match status" value="1"/>
</dbReference>
<keyword evidence="1" id="KW-0732">Signal</keyword>
<feature type="chain" id="PRO_5042201932" description="Myeloid-derived growth factor" evidence="1">
    <location>
        <begin position="18"/>
        <end position="168"/>
    </location>
</feature>
<dbReference type="GO" id="GO:0001938">
    <property type="term" value="P:positive regulation of endothelial cell proliferation"/>
    <property type="evidence" value="ECO:0007669"/>
    <property type="project" value="TreeGrafter"/>
</dbReference>
<comment type="caution">
    <text evidence="2">The sequence shown here is derived from an EMBL/GenBank/DDBJ whole genome shotgun (WGS) entry which is preliminary data.</text>
</comment>
<dbReference type="EMBL" id="JALJAT010000002">
    <property type="protein sequence ID" value="KAK4473450.1"/>
    <property type="molecule type" value="Genomic_DNA"/>
</dbReference>
<accession>A0AAE1ZG80</accession>
<sequence>MLLVLLLAATCLDATFGDNLPIKKEFSVQPGGKKYSSTIERDGISCIFSYECQGGTNEKWHMILSKIRDENGYGCVVERSGSQTSYIFFQSFKLEVKPSVEALAASAFGNNNQPLSPEEYYFNKNQGFGRFSLCIILFSITCQWEVQGSTDSPFFGIQFHAFKTRTLM</sequence>
<dbReference type="Proteomes" id="UP001292079">
    <property type="component" value="Unassembled WGS sequence"/>
</dbReference>
<evidence type="ECO:0000256" key="1">
    <source>
        <dbReference type="SAM" id="SignalP"/>
    </source>
</evidence>
<keyword evidence="3" id="KW-1185">Reference proteome</keyword>
<dbReference type="AlphaFoldDB" id="A0AAE1ZG80"/>
<dbReference type="PANTHER" id="PTHR31230:SF1">
    <property type="entry name" value="MYELOID-DERIVED GROWTH FACTOR"/>
    <property type="match status" value="1"/>
</dbReference>
<feature type="signal peptide" evidence="1">
    <location>
        <begin position="1"/>
        <end position="17"/>
    </location>
</feature>
<dbReference type="InterPro" id="IPR018887">
    <property type="entry name" value="MYDGF"/>
</dbReference>
<name>A0AAE1ZG80_SCHME</name>